<evidence type="ECO:0008006" key="3">
    <source>
        <dbReference type="Google" id="ProtNLM"/>
    </source>
</evidence>
<dbReference type="SUPFAM" id="SSF52540">
    <property type="entry name" value="P-loop containing nucleoside triphosphate hydrolases"/>
    <property type="match status" value="1"/>
</dbReference>
<protein>
    <recommendedName>
        <fullName evidence="3">Sulfotransferase family protein</fullName>
    </recommendedName>
</protein>
<accession>A0A2S7U0R7</accession>
<proteinExistence type="predicted"/>
<reference evidence="1 2" key="1">
    <citation type="submission" date="2016-12" db="EMBL/GenBank/DDBJ databases">
        <title>Study of bacterial adaptation to deep sea.</title>
        <authorList>
            <person name="Song J."/>
            <person name="Yoshizawa S."/>
            <person name="Kogure K."/>
        </authorList>
    </citation>
    <scope>NUCLEOTIDE SEQUENCE [LARGE SCALE GENOMIC DNA]</scope>
    <source>
        <strain evidence="1 2">SAORIC-165</strain>
    </source>
</reference>
<evidence type="ECO:0000313" key="2">
    <source>
        <dbReference type="Proteomes" id="UP000239907"/>
    </source>
</evidence>
<dbReference type="EMBL" id="MQWA01000001">
    <property type="protein sequence ID" value="PQJ28061.1"/>
    <property type="molecule type" value="Genomic_DNA"/>
</dbReference>
<dbReference type="RefSeq" id="WP_105042561.1">
    <property type="nucleotide sequence ID" value="NZ_MQWA01000001.1"/>
</dbReference>
<dbReference type="AlphaFoldDB" id="A0A2S7U0R7"/>
<dbReference type="Proteomes" id="UP000239907">
    <property type="component" value="Unassembled WGS sequence"/>
</dbReference>
<keyword evidence="2" id="KW-1185">Reference proteome</keyword>
<organism evidence="1 2">
    <name type="scientific">Rubritalea profundi</name>
    <dbReference type="NCBI Taxonomy" id="1658618"/>
    <lineage>
        <taxon>Bacteria</taxon>
        <taxon>Pseudomonadati</taxon>
        <taxon>Verrucomicrobiota</taxon>
        <taxon>Verrucomicrobiia</taxon>
        <taxon>Verrucomicrobiales</taxon>
        <taxon>Rubritaleaceae</taxon>
        <taxon>Rubritalea</taxon>
    </lineage>
</organism>
<comment type="caution">
    <text evidence="1">The sequence shown here is derived from an EMBL/GenBank/DDBJ whole genome shotgun (WGS) entry which is preliminary data.</text>
</comment>
<gene>
    <name evidence="1" type="ORF">BSZ32_05795</name>
</gene>
<sequence>MNRSLLDYSFREIGFRLFQKLGLKTRSEAHFSQVENQPMFDGQGPLLVSGVPRSGTTTILHEYARDLGYNALFEPLVFNHLGFDEEYFRKVAASFRANPEPNELAVQEVASGIYSHLSGMSCSATRERVRSLLSEHLDKLTNIAGRNVVIKELRWMGNLEEVDTILTMGEHTPKHILIDPDPYMVLYTHYRLGGLSEKNDFCNMAVDQMYERRFRMAFDAKNMAALVEYKPQNKWEKLLISVLIDRQFMLNFKEAHPDRVMFDLFTTLMNDKFKKMNELGFICSAEKNEDERVLRHSNRHLQDIFFKGRIQSKVTDELHQLVEDFSSFQRPDWAQRIPKPNFRQWSTNLSVVICDL</sequence>
<dbReference type="InterPro" id="IPR027417">
    <property type="entry name" value="P-loop_NTPase"/>
</dbReference>
<name>A0A2S7U0R7_9BACT</name>
<evidence type="ECO:0000313" key="1">
    <source>
        <dbReference type="EMBL" id="PQJ28061.1"/>
    </source>
</evidence>